<evidence type="ECO:0000259" key="2">
    <source>
        <dbReference type="Pfam" id="PF06580"/>
    </source>
</evidence>
<dbReference type="InterPro" id="IPR010559">
    <property type="entry name" value="Sig_transdc_His_kin_internal"/>
</dbReference>
<dbReference type="AlphaFoldDB" id="A0A074LN58"/>
<feature type="transmembrane region" description="Helical" evidence="1">
    <location>
        <begin position="766"/>
        <end position="785"/>
    </location>
</feature>
<dbReference type="InterPro" id="IPR036890">
    <property type="entry name" value="HATPase_C_sf"/>
</dbReference>
<dbReference type="SUPFAM" id="SSF50998">
    <property type="entry name" value="Quinoprotein alcohol dehydrogenase-like"/>
    <property type="match status" value="1"/>
</dbReference>
<dbReference type="InterPro" id="IPR011047">
    <property type="entry name" value="Quinoprotein_ADH-like_sf"/>
</dbReference>
<proteinExistence type="predicted"/>
<dbReference type="EMBL" id="JMIH01000013">
    <property type="protein sequence ID" value="KEO75347.1"/>
    <property type="molecule type" value="Genomic_DNA"/>
</dbReference>
<gene>
    <name evidence="3" type="ORF">EL17_02060</name>
</gene>
<dbReference type="GO" id="GO:0000155">
    <property type="term" value="F:phosphorelay sensor kinase activity"/>
    <property type="evidence" value="ECO:0007669"/>
    <property type="project" value="InterPro"/>
</dbReference>
<dbReference type="Gene3D" id="3.30.565.10">
    <property type="entry name" value="Histidine kinase-like ATPase, C-terminal domain"/>
    <property type="match status" value="1"/>
</dbReference>
<evidence type="ECO:0000313" key="4">
    <source>
        <dbReference type="Proteomes" id="UP000027821"/>
    </source>
</evidence>
<organism evidence="3 4">
    <name type="scientific">Anditalea andensis</name>
    <dbReference type="NCBI Taxonomy" id="1048983"/>
    <lineage>
        <taxon>Bacteria</taxon>
        <taxon>Pseudomonadati</taxon>
        <taxon>Bacteroidota</taxon>
        <taxon>Cytophagia</taxon>
        <taxon>Cytophagales</taxon>
        <taxon>Cytophagaceae</taxon>
        <taxon>Anditalea</taxon>
    </lineage>
</organism>
<dbReference type="RefSeq" id="WP_035070107.1">
    <property type="nucleotide sequence ID" value="NZ_JMIH01000013.1"/>
</dbReference>
<reference evidence="3 4" key="1">
    <citation type="submission" date="2014-04" db="EMBL/GenBank/DDBJ databases">
        <title>Characterization and application of a salt tolerant electro-active bacterium.</title>
        <authorList>
            <person name="Yang L."/>
            <person name="Wei S."/>
            <person name="Tay Q.X.M."/>
        </authorList>
    </citation>
    <scope>NUCLEOTIDE SEQUENCE [LARGE SCALE GENOMIC DNA]</scope>
    <source>
        <strain evidence="3 4">LY1</strain>
    </source>
</reference>
<sequence length="1003" mass="115137">MNFIRCFLFFILIYGNFLSLKGQQYPSKHFTTLEGLPNNAIRSLLVDSRGLLWIGTENGLSVMENGHFTNFNESDGLAFNSCWAIAEDEIGHMWFGSYGGGVTMFDGEKFEVLSQKDGLINDRIHHLFSHQDKIYVGTSNGLSVIDIRTLQIVNVPESQSDHLQNFISGFFVQGDTLHYTTFGNGTYRIIYMDQQPVPIIEKIHSHHLIYSIGQFGDTIFSSNKGNTDRFSLHDFASKAIHGDKMGHSINWSYVKDKNKTLYVGAWGIYTKDGGIYKIENDNMVNMDQAFGVSSKKILAVAYDKERNVLYAGSNDLGLYSIRLDPSILYYPFEDRAVLAFEENANFQVILHHMGITLVNKKSGALFNINQKTFTDSKDNYVKRHQNVLPKHEDGFFELDFNIVSSDMEFYELHAQGDHFWVNTNIGIYEFNDKGAILNYLPVHSYCMGFTPEGKLLESNPYGGVRIFDDVSAMKFTTYSDQDPHTPVQLSKIGRADHALYFSSVFHGLYKYDKGEFTSMLRDNMWMEEKLKRLHYTEKGQLIIASEFGEVYMAALEPSFKIVQKIDRSEIIGNNILFLESYKENLIIGTERGLTVYNDGQIRFVDQEQGLLNRLFTSAKVMGDDLYLGTSKGYYIIKLNELLDIKEYSVRLALTEVNINHQPSSALDYSWFAYEGPSLELPYDQNTLLIAFKSVGHPFPEKLAYRYRLHPDAEWSSYRQETRIELPYLPYGTYALEVEAYDRHTGVAGIYPLIDFTIHPPMFLRSWFIITLIVLFLINIWALYIYRIRLLKNREKKKADIERRLAEIKLEALCSQMNPHFTFNAINSVQYYILKNDTAKAVAYLGKFSKLIRTTLDLSSKQRISLYEEISYLQSYVSIENSRIENRVAFCLEVDSSIDQKFTFLPPMLIQPFIENVFVHAFDSHHTDPQLHLIFSQDGEGKLHCMVKDNGMGINPARVNKFRESKGIKLVRERVQLLKGSEANQLIIDSKLGIGTNISLYLVL</sequence>
<dbReference type="SUPFAM" id="SSF55874">
    <property type="entry name" value="ATPase domain of HSP90 chaperone/DNA topoisomerase II/histidine kinase"/>
    <property type="match status" value="1"/>
</dbReference>
<keyword evidence="1" id="KW-0472">Membrane</keyword>
<dbReference type="STRING" id="1048983.EL17_02060"/>
<dbReference type="Proteomes" id="UP000027821">
    <property type="component" value="Unassembled WGS sequence"/>
</dbReference>
<dbReference type="PANTHER" id="PTHR34220:SF7">
    <property type="entry name" value="SENSOR HISTIDINE KINASE YPDA"/>
    <property type="match status" value="1"/>
</dbReference>
<dbReference type="InterPro" id="IPR050640">
    <property type="entry name" value="Bact_2-comp_sensor_kinase"/>
</dbReference>
<evidence type="ECO:0000256" key="1">
    <source>
        <dbReference type="SAM" id="Phobius"/>
    </source>
</evidence>
<feature type="domain" description="Signal transduction histidine kinase internal region" evidence="2">
    <location>
        <begin position="808"/>
        <end position="886"/>
    </location>
</feature>
<dbReference type="Pfam" id="PF07494">
    <property type="entry name" value="Reg_prop"/>
    <property type="match status" value="1"/>
</dbReference>
<keyword evidence="1" id="KW-1133">Transmembrane helix</keyword>
<dbReference type="GO" id="GO:0016020">
    <property type="term" value="C:membrane"/>
    <property type="evidence" value="ECO:0007669"/>
    <property type="project" value="InterPro"/>
</dbReference>
<keyword evidence="4" id="KW-1185">Reference proteome</keyword>
<dbReference type="Gene3D" id="2.130.10.10">
    <property type="entry name" value="YVTN repeat-like/Quinoprotein amine dehydrogenase"/>
    <property type="match status" value="3"/>
</dbReference>
<keyword evidence="1" id="KW-0812">Transmembrane</keyword>
<dbReference type="eggNOG" id="COG3292">
    <property type="taxonomic scope" value="Bacteria"/>
</dbReference>
<dbReference type="Pfam" id="PF06580">
    <property type="entry name" value="His_kinase"/>
    <property type="match status" value="1"/>
</dbReference>
<comment type="caution">
    <text evidence="3">The sequence shown here is derived from an EMBL/GenBank/DDBJ whole genome shotgun (WGS) entry which is preliminary data.</text>
</comment>
<dbReference type="PANTHER" id="PTHR34220">
    <property type="entry name" value="SENSOR HISTIDINE KINASE YPDA"/>
    <property type="match status" value="1"/>
</dbReference>
<dbReference type="InterPro" id="IPR013783">
    <property type="entry name" value="Ig-like_fold"/>
</dbReference>
<accession>A0A074LN58</accession>
<dbReference type="InterPro" id="IPR011110">
    <property type="entry name" value="Reg_prop"/>
</dbReference>
<dbReference type="OrthoDB" id="9809670at2"/>
<dbReference type="InterPro" id="IPR015943">
    <property type="entry name" value="WD40/YVTN_repeat-like_dom_sf"/>
</dbReference>
<name>A0A074LN58_9BACT</name>
<protein>
    <recommendedName>
        <fullName evidence="2">Signal transduction histidine kinase internal region domain-containing protein</fullName>
    </recommendedName>
</protein>
<evidence type="ECO:0000313" key="3">
    <source>
        <dbReference type="EMBL" id="KEO75347.1"/>
    </source>
</evidence>
<dbReference type="eggNOG" id="COG2972">
    <property type="taxonomic scope" value="Bacteria"/>
</dbReference>
<dbReference type="Gene3D" id="2.60.40.10">
    <property type="entry name" value="Immunoglobulins"/>
    <property type="match status" value="1"/>
</dbReference>